<dbReference type="EMBL" id="CAUYUJ010015705">
    <property type="protein sequence ID" value="CAK0857175.1"/>
    <property type="molecule type" value="Genomic_DNA"/>
</dbReference>
<protein>
    <submittedName>
        <fullName evidence="1">Uncharacterized protein</fullName>
    </submittedName>
</protein>
<reference evidence="1" key="1">
    <citation type="submission" date="2023-10" db="EMBL/GenBank/DDBJ databases">
        <authorList>
            <person name="Chen Y."/>
            <person name="Shah S."/>
            <person name="Dougan E. K."/>
            <person name="Thang M."/>
            <person name="Chan C."/>
        </authorList>
    </citation>
    <scope>NUCLEOTIDE SEQUENCE [LARGE SCALE GENOMIC DNA]</scope>
</reference>
<evidence type="ECO:0000313" key="2">
    <source>
        <dbReference type="Proteomes" id="UP001189429"/>
    </source>
</evidence>
<evidence type="ECO:0000313" key="1">
    <source>
        <dbReference type="EMBL" id="CAK0857175.1"/>
    </source>
</evidence>
<sequence>MSGRARRAGRPARCGALAHHGAWRRLAARGSGATPALGGGAATGWATELRGRSARAGIGEPTTSSLCAFEGSGPPALVLARSSSSPVLLLPLFLLDAAPSGLLRAVPGRARHQWGQDPRATC</sequence>
<dbReference type="Proteomes" id="UP001189429">
    <property type="component" value="Unassembled WGS sequence"/>
</dbReference>
<organism evidence="1 2">
    <name type="scientific">Prorocentrum cordatum</name>
    <dbReference type="NCBI Taxonomy" id="2364126"/>
    <lineage>
        <taxon>Eukaryota</taxon>
        <taxon>Sar</taxon>
        <taxon>Alveolata</taxon>
        <taxon>Dinophyceae</taxon>
        <taxon>Prorocentrales</taxon>
        <taxon>Prorocentraceae</taxon>
        <taxon>Prorocentrum</taxon>
    </lineage>
</organism>
<proteinExistence type="predicted"/>
<gene>
    <name evidence="1" type="ORF">PCOR1329_LOCUS47355</name>
</gene>
<accession>A0ABN9UCK6</accession>
<comment type="caution">
    <text evidence="1">The sequence shown here is derived from an EMBL/GenBank/DDBJ whole genome shotgun (WGS) entry which is preliminary data.</text>
</comment>
<keyword evidence="2" id="KW-1185">Reference proteome</keyword>
<name>A0ABN9UCK6_9DINO</name>